<feature type="non-terminal residue" evidence="1">
    <location>
        <position position="55"/>
    </location>
</feature>
<feature type="non-terminal residue" evidence="1">
    <location>
        <position position="1"/>
    </location>
</feature>
<dbReference type="EMBL" id="JAVRJZ010000001">
    <property type="protein sequence ID" value="KAK2727687.1"/>
    <property type="molecule type" value="Genomic_DNA"/>
</dbReference>
<evidence type="ECO:0000313" key="1">
    <source>
        <dbReference type="EMBL" id="KAK2727687.1"/>
    </source>
</evidence>
<keyword evidence="2" id="KW-1185">Reference proteome</keyword>
<reference evidence="1" key="1">
    <citation type="submission" date="2023-07" db="EMBL/GenBank/DDBJ databases">
        <title>Chromosome-level genome assembly of Artemia franciscana.</title>
        <authorList>
            <person name="Jo E."/>
        </authorList>
    </citation>
    <scope>NUCLEOTIDE SEQUENCE</scope>
    <source>
        <tissue evidence="1">Whole body</tissue>
    </source>
</reference>
<gene>
    <name evidence="1" type="ORF">QYM36_008243</name>
</gene>
<dbReference type="Proteomes" id="UP001187531">
    <property type="component" value="Unassembled WGS sequence"/>
</dbReference>
<accession>A0AA88IUN2</accession>
<name>A0AA88IUN2_ARTSF</name>
<sequence length="55" mass="6009">TSQEYFSIQGISCDAYFTNDAPKCIDAKADTNDGDDAKAVTSLPFFTRKGPRSDK</sequence>
<evidence type="ECO:0000313" key="2">
    <source>
        <dbReference type="Proteomes" id="UP001187531"/>
    </source>
</evidence>
<proteinExistence type="predicted"/>
<organism evidence="1 2">
    <name type="scientific">Artemia franciscana</name>
    <name type="common">Brine shrimp</name>
    <name type="synonym">Artemia sanfranciscana</name>
    <dbReference type="NCBI Taxonomy" id="6661"/>
    <lineage>
        <taxon>Eukaryota</taxon>
        <taxon>Metazoa</taxon>
        <taxon>Ecdysozoa</taxon>
        <taxon>Arthropoda</taxon>
        <taxon>Crustacea</taxon>
        <taxon>Branchiopoda</taxon>
        <taxon>Anostraca</taxon>
        <taxon>Artemiidae</taxon>
        <taxon>Artemia</taxon>
    </lineage>
</organism>
<dbReference type="AlphaFoldDB" id="A0AA88IUN2"/>
<protein>
    <submittedName>
        <fullName evidence="1">Uncharacterized protein</fullName>
    </submittedName>
</protein>
<comment type="caution">
    <text evidence="1">The sequence shown here is derived from an EMBL/GenBank/DDBJ whole genome shotgun (WGS) entry which is preliminary data.</text>
</comment>